<feature type="domain" description="HTH cro/C1-type" evidence="2">
    <location>
        <begin position="9"/>
        <end position="63"/>
    </location>
</feature>
<evidence type="ECO:0000313" key="3">
    <source>
        <dbReference type="EMBL" id="PWT28536.1"/>
    </source>
</evidence>
<evidence type="ECO:0000259" key="2">
    <source>
        <dbReference type="PROSITE" id="PS50943"/>
    </source>
</evidence>
<dbReference type="Proteomes" id="UP000245488">
    <property type="component" value="Chromosome"/>
</dbReference>
<name>A0A317G5L7_BUTFI</name>
<dbReference type="InterPro" id="IPR011990">
    <property type="entry name" value="TPR-like_helical_dom_sf"/>
</dbReference>
<reference evidence="3 4" key="1">
    <citation type="submission" date="2017-09" db="EMBL/GenBank/DDBJ databases">
        <title>High-quality draft genome sequence of Butyrivibrio fibrisolvens INBov1, isolated from cow rumen.</title>
        <authorList>
            <person name="Rodriguez Hernaez J."/>
            <person name="Rivarola M."/>
            <person name="Paniego N."/>
            <person name="Cravero S."/>
            <person name="Ceron Cucchi M."/>
            <person name="Martinez M.C."/>
        </authorList>
    </citation>
    <scope>NUCLEOTIDE SEQUENCE [LARGE SCALE GENOMIC DNA]</scope>
    <source>
        <strain evidence="3 4">INBov1</strain>
    </source>
</reference>
<dbReference type="PANTHER" id="PTHR46558">
    <property type="entry name" value="TRACRIPTIONAL REGULATORY PROTEIN-RELATED-RELATED"/>
    <property type="match status" value="1"/>
</dbReference>
<dbReference type="Pfam" id="PF01381">
    <property type="entry name" value="HTH_3"/>
    <property type="match status" value="1"/>
</dbReference>
<organism evidence="3 4">
    <name type="scientific">Butyrivibrio fibrisolvens</name>
    <dbReference type="NCBI Taxonomy" id="831"/>
    <lineage>
        <taxon>Bacteria</taxon>
        <taxon>Bacillati</taxon>
        <taxon>Bacillota</taxon>
        <taxon>Clostridia</taxon>
        <taxon>Lachnospirales</taxon>
        <taxon>Lachnospiraceae</taxon>
        <taxon>Butyrivibrio</taxon>
    </lineage>
</organism>
<dbReference type="InterPro" id="IPR001387">
    <property type="entry name" value="Cro/C1-type_HTH"/>
</dbReference>
<dbReference type="Gene3D" id="1.25.40.10">
    <property type="entry name" value="Tetratricopeptide repeat domain"/>
    <property type="match status" value="1"/>
</dbReference>
<dbReference type="SUPFAM" id="SSF47413">
    <property type="entry name" value="lambda repressor-like DNA-binding domains"/>
    <property type="match status" value="1"/>
</dbReference>
<dbReference type="AlphaFoldDB" id="A0A317G5L7"/>
<keyword evidence="1" id="KW-0238">DNA-binding</keyword>
<protein>
    <recommendedName>
        <fullName evidence="2">HTH cro/C1-type domain-containing protein</fullName>
    </recommendedName>
</protein>
<dbReference type="SUPFAM" id="SSF81901">
    <property type="entry name" value="HCP-like"/>
    <property type="match status" value="1"/>
</dbReference>
<dbReference type="CDD" id="cd00093">
    <property type="entry name" value="HTH_XRE"/>
    <property type="match status" value="1"/>
</dbReference>
<keyword evidence="4" id="KW-1185">Reference proteome</keyword>
<dbReference type="SMART" id="SM00530">
    <property type="entry name" value="HTH_XRE"/>
    <property type="match status" value="1"/>
</dbReference>
<dbReference type="PROSITE" id="PS50943">
    <property type="entry name" value="HTH_CROC1"/>
    <property type="match status" value="1"/>
</dbReference>
<dbReference type="InterPro" id="IPR010982">
    <property type="entry name" value="Lambda_DNA-bd_dom_sf"/>
</dbReference>
<proteinExistence type="predicted"/>
<gene>
    <name evidence="3" type="ORF">CPT75_16155</name>
</gene>
<dbReference type="RefSeq" id="WP_110073679.1">
    <property type="nucleotide sequence ID" value="NZ_CM009896.1"/>
</dbReference>
<accession>A0A317G5L7</accession>
<sequence length="362" mass="41679">MRIMLGGAIKELRKRDGRTQDDLATALGITSQAVSRWEANKAYPDMEMIPAIANYFHVSIDELFGYNNDRESTLSRYIEKANKLLKPEAVPDKKQLKRHEQFLREALSEFPNEWHLQERLAMILSIIASTEKRKKNETDALKEAAKLYEQAYKNSDDVHMKELIQSSLIRVLDSLRDYQKIEEIALQSSSISSSREVVRTAMVHDSKHDQYVSEAFLAMLHQLTELLAMNFEHFAAANNPDIYLSLVMLYKSTFEDGNYGWFNSDMCMLYMHAARIYNRNKDYKKAIECLDKSYEHGVCFSEAVKEPIQRPTGASIREAVDLPSSFAHINKLTFNQYIGLFSEEVISKLQSNPKYAAIFDSQ</sequence>
<dbReference type="PANTHER" id="PTHR46558:SF11">
    <property type="entry name" value="HTH-TYPE TRANSCRIPTIONAL REGULATOR XRE"/>
    <property type="match status" value="1"/>
</dbReference>
<dbReference type="EMBL" id="NXNG01000001">
    <property type="protein sequence ID" value="PWT28536.1"/>
    <property type="molecule type" value="Genomic_DNA"/>
</dbReference>
<dbReference type="GO" id="GO:0003677">
    <property type="term" value="F:DNA binding"/>
    <property type="evidence" value="ECO:0007669"/>
    <property type="project" value="UniProtKB-KW"/>
</dbReference>
<evidence type="ECO:0000256" key="1">
    <source>
        <dbReference type="ARBA" id="ARBA00023125"/>
    </source>
</evidence>
<evidence type="ECO:0000313" key="4">
    <source>
        <dbReference type="Proteomes" id="UP000245488"/>
    </source>
</evidence>
<comment type="caution">
    <text evidence="3">The sequence shown here is derived from an EMBL/GenBank/DDBJ whole genome shotgun (WGS) entry which is preliminary data.</text>
</comment>
<dbReference type="Gene3D" id="1.10.260.40">
    <property type="entry name" value="lambda repressor-like DNA-binding domains"/>
    <property type="match status" value="1"/>
</dbReference>